<dbReference type="STRING" id="1231657.A0A1Y1ZZI8"/>
<dbReference type="PANTHER" id="PTHR13367">
    <property type="entry name" value="UBIQUITIN THIOESTERASE"/>
    <property type="match status" value="1"/>
</dbReference>
<gene>
    <name evidence="11" type="ORF">BCR34DRAFT_642957</name>
</gene>
<feature type="domain" description="DUF3638" evidence="8">
    <location>
        <begin position="1993"/>
        <end position="2217"/>
    </location>
</feature>
<keyword evidence="12" id="KW-1185">Reference proteome</keyword>
<feature type="domain" description="DUF6606" evidence="10">
    <location>
        <begin position="7"/>
        <end position="281"/>
    </location>
</feature>
<evidence type="ECO:0000256" key="1">
    <source>
        <dbReference type="ARBA" id="ARBA00000707"/>
    </source>
</evidence>
<comment type="catalytic activity">
    <reaction evidence="1">
        <text>Thiol-dependent hydrolysis of ester, thioester, amide, peptide and isopeptide bonds formed by the C-terminal Gly of ubiquitin (a 76-residue protein attached to proteins as an intracellular targeting signal).</text>
        <dbReference type="EC" id="3.4.19.12"/>
    </reaction>
</comment>
<organism evidence="11 12">
    <name type="scientific">Clohesyomyces aquaticus</name>
    <dbReference type="NCBI Taxonomy" id="1231657"/>
    <lineage>
        <taxon>Eukaryota</taxon>
        <taxon>Fungi</taxon>
        <taxon>Dikarya</taxon>
        <taxon>Ascomycota</taxon>
        <taxon>Pezizomycotina</taxon>
        <taxon>Dothideomycetes</taxon>
        <taxon>Pleosporomycetidae</taxon>
        <taxon>Pleosporales</taxon>
        <taxon>Lindgomycetaceae</taxon>
        <taxon>Clohesyomyces</taxon>
    </lineage>
</organism>
<keyword evidence="3" id="KW-0645">Protease</keyword>
<dbReference type="GO" id="GO:0004843">
    <property type="term" value="F:cysteine-type deubiquitinase activity"/>
    <property type="evidence" value="ECO:0007669"/>
    <property type="project" value="UniProtKB-EC"/>
</dbReference>
<dbReference type="Proteomes" id="UP000193144">
    <property type="component" value="Unassembled WGS sequence"/>
</dbReference>
<dbReference type="EC" id="3.4.19.12" evidence="2"/>
<evidence type="ECO:0000256" key="3">
    <source>
        <dbReference type="ARBA" id="ARBA00022670"/>
    </source>
</evidence>
<name>A0A1Y1ZZI8_9PLEO</name>
<sequence length="3098" mass="349357">MAALAEVFNHLALPRKLPGAQDIDLVRTNGDILGRLIRATKTLEGLAGRHQFQTWHELRHALTTCQNLHGLGRLEKRSLISEFQTLTCPLVLYITEQNAALIIRRVVRGSETMDVIVFEAFETSPPSADVLASEGALTWNFPDCAAQIPFSEFQKPSFQEALADFLEKASMESLKRFLAHTTKAQKSVVESRDTTSPGLVTHLLMPILEAIGSPADVNVPRLKKRVREEVNIQNSELPWRRAPFWLMLRVFTQRELQFKVGSEDGRTCYKFLVATLLVELLNQSPGQLAPELTLMLRGKICRRITKLQQEKAASPAVSNHLLAVAGPFFKDVIIETTKVVQSAWDNFKRNTVRPIPTLPSRAGGQELFLTLPNSGIYLQAVLNLPRTQIKAQPSFNLPSSYDGKIEQVEKFTNLYFKLSSLENRIEAHQYPESMEKMKLPTPENYCTKLAEGILNLFQNVGDAFDGNAEQTSIFILSLFSLWVRMDGYAAKHCPLLLEYRPAFNPELLDALHLPDASQMERLLEIQKYLRKRFEDCKHPLTVFDLNERSFAVNYVAGYRNMRWLLQQIQGKSEQARQAKKIELDRWCEKFDQHSLGVTGGTCVCTVNYDGTRSVKGCNRCWNGRMRARMEILAHEDFLPQDEAKAATVVFELGIPNFITAYRNATWKILKLAYPTNPTSEPPIMLLKDYKSLKKFGGGKITTGITIASKTKSFLGTHYRVSKKRMKATEADVFYPNALSFCYYDTASEAWINDFDKPLTFQHLCAVHVPRDLRVVIPESAHPTPEIPCPSSYEIVASENRCPPNTSINEFTAYQRLLSGKNRRWLTMLVELGASDVNFSSESTMLMFNHLAIQAGPAQDEPNKLRDCHVVFTDTSFCDGLGKQIRKRLRNIASNWREVHCMEVLITLTLRLFALALSKTLAEDLLKEAREITFHWIVRLRTDVRNTKDPAAAQIAARYAFWASLLCRRTFSTFLDSQEVMTADDLSIFVQASLGLQENLLIDLTKLPPTLKAILIRDTKMVYNLQALILRSINLSPHSVGAAINASWSTSQNSAGKLFSGWRDMARPHDRWVVSTMSTTNSTTNIQVVHYNFTEGHLLVDGKPLGTLPLEIRESNEVKELFGNQPILAFPSGEIGMSYVMATRVENQEIHFGERNGRVIIRTRSCDGLLEYIPPNLFTSINAVDFPLGLLENCAHFLNLGTKCIEIRRKPVLWKTRKNDWIIDVVNRRGSRSGRVSLVDPNSAFFAQVARIFQHFEDPRRITVYQPMKAHARLAVELRHLELSFFVNMKGLLQCKELGEEIDPNQDAGTLYGFQSKIVLRDVADTKRRSIIAPWGGVNTERHGMHVKIVAGNSPDYARFGIDDVLGRLSCPAEPRLLYAKALFHALTSFPIPDPLTGRTGTEEALHILQSGYCQPWTPLGNSPIETLQCIGKLSPKRDYYPKDKKNLQTVSWDANLTMYIQHDAYEGIVRDILDKSERLRVFSSFGDEDVQVDNYTPTHLRKRGMAQHSLYERQFLEKSSSTCGDKEYVSRGQQANSAQASKAYHIAKLLNNRPFSIHTTQTLSAILQGWSLIGGFHATAETVVSLSDLTEKNVAERWGSLVNTFRNAGAEDLYSSIFQLCLMSSNPETDMNIIKIFVAFASLQELKELEPTNGSAFSQFKLNQSPTEQSLFKVISVDFPEKPSRRVNRAQEEHLKRCEDEGRRLARHLLRQWPQKDVSLDGFNSDTIDTALAMDRIIPEWLRLQKNMKLSGYVLRVEGVLNRYKGPTVTSMPTVWNLSLKPGRTPDRTSAIRPTATELLSRQIPTPLKVSARDKGVWVGATAYPTSDSSGAKAPSSEATQLRKILSAFTSSSNSLRQHYGRDLETSLNALEKCSFQKKNVLIPPNTTIIEKSIYEVREVLKNHWLQMRDALSANDDRFQWLELAHLWPLHSSMAILEQLRSNSHCSMDRNVKESIASHGMLVTLLQRLLRIRNLLYHPKNTKLQEELGNTGHENWDPMDFPDWLLLEVDSDLLIRPEQIDVAHAIIKPESRKNTALQLNMGKGKTSCIVPMAMAILGNGEQLARLIVPKPLLLPTAQMIQSRLGGLVGREIMHIPFSRRTKPSPDTLKLYADLHRDMLHRCGVVLNAPDHILSYKLSGLQNLADFKLAVARDMIKFQSWLTSNCRDLLDESDASLAVKTQLIYPSGEQVTVDGHPHRWQVAQSLLDLIKDYLPELQRKFPKSVEVIKRGHGYPMIHFLQPDVEEDLHRRIIAEVCTGKMPFLRFGDTTTGNHGADIRKVLVDPELAQKSLKRVAGFFVDKGISSKILLLIRGLLRNRILLLCLKKRWNVQYGLHPNRDPIAVPFEAKSVPSEQAEFGHPDAAILFTCLAFYYSGLTLAQFSEGLRHVLASADPSSEYDRWTSSCQTLPAALSHFNVINVDDQVQLAELWKHLRACKSVLDHYMNNVVFPVHAKQFGIKLQASGWDLPLFSKLGSESNASGGARTTGFSGTNDNKMMLPLTIHQDDLPSLHQTNAEVLTYLLEPRNREYCLASRGGRRLSEEDFLTQLKVKGIRVLIDAGAHILEMGNEDLVKTWQAIDTEPLAAVYFGADNRAWVRYRGTKKPVPLLASAFVDNLDNCLIYIDEAHTRGIDLKLPQTARGALTLALGQTKDHTVQAAMRLRQLATTQSVCFFASPETHQSILDVCKLHDKAKVDSSHVVHWLLEQTCRGNEQLQNLYIAQGADFCSRTAAEWENSKFLSDAQERDAYVKVLQHPEQQTLEQLYGHHVNNTSSAGSPKSAFPQIQAYMRTLCDQRYAASSNTSALHSFALEEVEQEREVEFQVEEVREVQRPVYYKALTFPGLHPAISAFARKGVLSGDKGYENVFTAVSRTSIGEKFDFAGSDTNLFVSAEFMKTIEMGQTRSVDNFLRPVEWILYSRKTSTAIILISEEVEILIPRLRAQKKTAGVHLLTYSAPITKKMLHFSGLKYYALPALPVGHVIPPWLTIEVGIFAGRLYLDFDECAPLVEYIGNNENGEQSADAATKATSFLIEWLSLRRKGQDIMHTPVGYVCQGRPLHSEQAFFITHGIGEESNGMSYEVGSNDVDEEPEESEEEDDE</sequence>
<dbReference type="PANTHER" id="PTHR13367:SF33">
    <property type="entry name" value="P-LOOP CONTAINING NUCLEOSIDE TRIPHOSPHATE HYDROLASE PROTEIN"/>
    <property type="match status" value="1"/>
</dbReference>
<proteinExistence type="predicted"/>
<dbReference type="EMBL" id="MCFA01000025">
    <property type="protein sequence ID" value="ORY15467.1"/>
    <property type="molecule type" value="Genomic_DNA"/>
</dbReference>
<evidence type="ECO:0000259" key="10">
    <source>
        <dbReference type="Pfam" id="PF20255"/>
    </source>
</evidence>
<evidence type="ECO:0000313" key="12">
    <source>
        <dbReference type="Proteomes" id="UP000193144"/>
    </source>
</evidence>
<dbReference type="Pfam" id="PF12359">
    <property type="entry name" value="DUF3645"/>
    <property type="match status" value="1"/>
</dbReference>
<protein>
    <recommendedName>
        <fullName evidence="2">ubiquitinyl hydrolase 1</fullName>
        <ecNumber evidence="2">3.4.19.12</ecNumber>
    </recommendedName>
</protein>
<feature type="region of interest" description="Disordered" evidence="7">
    <location>
        <begin position="3074"/>
        <end position="3098"/>
    </location>
</feature>
<keyword evidence="6" id="KW-0788">Thiol protease</keyword>
<dbReference type="InterPro" id="IPR046541">
    <property type="entry name" value="DUF6606"/>
</dbReference>
<evidence type="ECO:0000256" key="2">
    <source>
        <dbReference type="ARBA" id="ARBA00012759"/>
    </source>
</evidence>
<keyword evidence="4" id="KW-0833">Ubl conjugation pathway</keyword>
<reference evidence="11 12" key="1">
    <citation type="submission" date="2016-07" db="EMBL/GenBank/DDBJ databases">
        <title>Pervasive Adenine N6-methylation of Active Genes in Fungi.</title>
        <authorList>
            <consortium name="DOE Joint Genome Institute"/>
            <person name="Mondo S.J."/>
            <person name="Dannebaum R.O."/>
            <person name="Kuo R.C."/>
            <person name="Labutti K."/>
            <person name="Haridas S."/>
            <person name="Kuo A."/>
            <person name="Salamov A."/>
            <person name="Ahrendt S.R."/>
            <person name="Lipzen A."/>
            <person name="Sullivan W."/>
            <person name="Andreopoulos W.B."/>
            <person name="Clum A."/>
            <person name="Lindquist E."/>
            <person name="Daum C."/>
            <person name="Ramamoorthy G.K."/>
            <person name="Gryganskyi A."/>
            <person name="Culley D."/>
            <person name="Magnuson J.K."/>
            <person name="James T.Y."/>
            <person name="O'Malley M.A."/>
            <person name="Stajich J.E."/>
            <person name="Spatafora J.W."/>
            <person name="Visel A."/>
            <person name="Grigoriev I.V."/>
        </authorList>
    </citation>
    <scope>NUCLEOTIDE SEQUENCE [LARGE SCALE GENOMIC DNA]</scope>
    <source>
        <strain evidence="11 12">CBS 115471</strain>
    </source>
</reference>
<dbReference type="InterPro" id="IPR022105">
    <property type="entry name" value="DUF3645"/>
</dbReference>
<dbReference type="InterPro" id="IPR051346">
    <property type="entry name" value="OTU_Deubiquitinase"/>
</dbReference>
<keyword evidence="5" id="KW-0378">Hydrolase</keyword>
<comment type="caution">
    <text evidence="11">The sequence shown here is derived from an EMBL/GenBank/DDBJ whole genome shotgun (WGS) entry which is preliminary data.</text>
</comment>
<dbReference type="Pfam" id="PF20255">
    <property type="entry name" value="DUF6606"/>
    <property type="match status" value="1"/>
</dbReference>
<evidence type="ECO:0000259" key="8">
    <source>
        <dbReference type="Pfam" id="PF12340"/>
    </source>
</evidence>
<evidence type="ECO:0000256" key="7">
    <source>
        <dbReference type="SAM" id="MobiDB-lite"/>
    </source>
</evidence>
<dbReference type="OrthoDB" id="3182339at2759"/>
<feature type="domain" description="DUF3645" evidence="9">
    <location>
        <begin position="2335"/>
        <end position="2367"/>
    </location>
</feature>
<dbReference type="InterPro" id="IPR022099">
    <property type="entry name" value="DUF3638"/>
</dbReference>
<dbReference type="Pfam" id="PF12340">
    <property type="entry name" value="DUF3638"/>
    <property type="match status" value="1"/>
</dbReference>
<feature type="compositionally biased region" description="Acidic residues" evidence="7">
    <location>
        <begin position="3084"/>
        <end position="3098"/>
    </location>
</feature>
<evidence type="ECO:0000256" key="4">
    <source>
        <dbReference type="ARBA" id="ARBA00022786"/>
    </source>
</evidence>
<evidence type="ECO:0000256" key="5">
    <source>
        <dbReference type="ARBA" id="ARBA00022801"/>
    </source>
</evidence>
<evidence type="ECO:0000259" key="9">
    <source>
        <dbReference type="Pfam" id="PF12359"/>
    </source>
</evidence>
<evidence type="ECO:0000256" key="6">
    <source>
        <dbReference type="ARBA" id="ARBA00022807"/>
    </source>
</evidence>
<evidence type="ECO:0000313" key="11">
    <source>
        <dbReference type="EMBL" id="ORY15467.1"/>
    </source>
</evidence>
<dbReference type="GO" id="GO:0006508">
    <property type="term" value="P:proteolysis"/>
    <property type="evidence" value="ECO:0007669"/>
    <property type="project" value="UniProtKB-KW"/>
</dbReference>
<accession>A0A1Y1ZZI8</accession>